<accession>A0A8T2RFB9</accession>
<evidence type="ECO:0000259" key="4">
    <source>
        <dbReference type="SMART" id="SM00768"/>
    </source>
</evidence>
<reference evidence="5 6" key="1">
    <citation type="submission" date="2021-08" db="EMBL/GenBank/DDBJ databases">
        <title>WGS assembly of Ceratopteris richardii.</title>
        <authorList>
            <person name="Marchant D.B."/>
            <person name="Chen G."/>
            <person name="Jenkins J."/>
            <person name="Shu S."/>
            <person name="Leebens-Mack J."/>
            <person name="Grimwood J."/>
            <person name="Schmutz J."/>
            <person name="Soltis P."/>
            <person name="Soltis D."/>
            <person name="Chen Z.-H."/>
        </authorList>
    </citation>
    <scope>NUCLEOTIDE SEQUENCE [LARGE SCALE GENOMIC DNA]</scope>
    <source>
        <strain evidence="5">Whitten #5841</strain>
        <tissue evidence="5">Leaf</tissue>
    </source>
</reference>
<evidence type="ECO:0000256" key="3">
    <source>
        <dbReference type="SAM" id="SignalP"/>
    </source>
</evidence>
<comment type="caution">
    <text evidence="5">The sequence shown here is derived from an EMBL/GenBank/DDBJ whole genome shotgun (WGS) entry which is preliminary data.</text>
</comment>
<dbReference type="AlphaFoldDB" id="A0A8T2RFB9"/>
<dbReference type="PANTHER" id="PTHR31044">
    <property type="entry name" value="BETA-1,3 GLUCANASE"/>
    <property type="match status" value="1"/>
</dbReference>
<keyword evidence="1 3" id="KW-0732">Signal</keyword>
<evidence type="ECO:0000313" key="6">
    <source>
        <dbReference type="Proteomes" id="UP000825935"/>
    </source>
</evidence>
<feature type="signal peptide" evidence="3">
    <location>
        <begin position="1"/>
        <end position="26"/>
    </location>
</feature>
<keyword evidence="6" id="KW-1185">Reference proteome</keyword>
<feature type="domain" description="X8" evidence="4">
    <location>
        <begin position="51"/>
        <end position="136"/>
    </location>
</feature>
<dbReference type="InterPro" id="IPR044788">
    <property type="entry name" value="X8_dom_prot"/>
</dbReference>
<dbReference type="GO" id="GO:0009506">
    <property type="term" value="C:plasmodesma"/>
    <property type="evidence" value="ECO:0007669"/>
    <property type="project" value="UniProtKB-ARBA"/>
</dbReference>
<feature type="chain" id="PRO_5035856199" description="X8 domain-containing protein" evidence="3">
    <location>
        <begin position="27"/>
        <end position="139"/>
    </location>
</feature>
<gene>
    <name evidence="5" type="ORF">KP509_27G011500</name>
</gene>
<dbReference type="OrthoDB" id="1928574at2759"/>
<dbReference type="OMA" id="INTWCIA"/>
<dbReference type="PANTHER" id="PTHR31044:SF57">
    <property type="entry name" value="CARBOHYDRATE-BINDING X8 DOMAIN SUPERFAMILY PROTEIN"/>
    <property type="match status" value="1"/>
</dbReference>
<dbReference type="SMART" id="SM00768">
    <property type="entry name" value="X8"/>
    <property type="match status" value="1"/>
</dbReference>
<dbReference type="FunFam" id="1.20.58.1040:FF:000003">
    <property type="entry name" value="glucan endo-1,3-beta-glucosidase 7"/>
    <property type="match status" value="1"/>
</dbReference>
<protein>
    <recommendedName>
        <fullName evidence="4">X8 domain-containing protein</fullName>
    </recommendedName>
</protein>
<dbReference type="Proteomes" id="UP000825935">
    <property type="component" value="Chromosome 27"/>
</dbReference>
<keyword evidence="2" id="KW-1015">Disulfide bond</keyword>
<organism evidence="5 6">
    <name type="scientific">Ceratopteris richardii</name>
    <name type="common">Triangle waterfern</name>
    <dbReference type="NCBI Taxonomy" id="49495"/>
    <lineage>
        <taxon>Eukaryota</taxon>
        <taxon>Viridiplantae</taxon>
        <taxon>Streptophyta</taxon>
        <taxon>Embryophyta</taxon>
        <taxon>Tracheophyta</taxon>
        <taxon>Polypodiopsida</taxon>
        <taxon>Polypodiidae</taxon>
        <taxon>Polypodiales</taxon>
        <taxon>Pteridineae</taxon>
        <taxon>Pteridaceae</taxon>
        <taxon>Parkerioideae</taxon>
        <taxon>Ceratopteris</taxon>
    </lineage>
</organism>
<name>A0A8T2RFB9_CERRI</name>
<dbReference type="Gene3D" id="1.20.58.1040">
    <property type="match status" value="1"/>
</dbReference>
<dbReference type="InterPro" id="IPR012946">
    <property type="entry name" value="X8"/>
</dbReference>
<dbReference type="Pfam" id="PF07983">
    <property type="entry name" value="X8"/>
    <property type="match status" value="1"/>
</dbReference>
<evidence type="ECO:0000256" key="1">
    <source>
        <dbReference type="ARBA" id="ARBA00022729"/>
    </source>
</evidence>
<evidence type="ECO:0000256" key="2">
    <source>
        <dbReference type="ARBA" id="ARBA00023157"/>
    </source>
</evidence>
<dbReference type="EMBL" id="CM035432">
    <property type="protein sequence ID" value="KAH7294650.1"/>
    <property type="molecule type" value="Genomic_DNA"/>
</dbReference>
<sequence>MANHLPLLRLISIYLIALVWAPASSGAGRSSDSTAVNAQAISTTADTGQRLWCVAKPATPDKLLQANLNFACGEGGVDCTPLLEGNACYSPDTLISHASYAMNLYYQKHGRNYWNCYFQNTGLVVFTDPSYDNCIYPPQ</sequence>
<proteinExistence type="predicted"/>
<evidence type="ECO:0000313" key="5">
    <source>
        <dbReference type="EMBL" id="KAH7294650.1"/>
    </source>
</evidence>